<evidence type="ECO:0000256" key="6">
    <source>
        <dbReference type="ARBA" id="ARBA00022490"/>
    </source>
</evidence>
<evidence type="ECO:0000256" key="5">
    <source>
        <dbReference type="ARBA" id="ARBA00021374"/>
    </source>
</evidence>
<dbReference type="PANTHER" id="PTHR48109">
    <property type="entry name" value="DIHYDROOROTATE DEHYDROGENASE (QUINONE), MITOCHONDRIAL-RELATED"/>
    <property type="match status" value="1"/>
</dbReference>
<dbReference type="InterPro" id="IPR001295">
    <property type="entry name" value="Dihydroorotate_DH_CS"/>
</dbReference>
<protein>
    <recommendedName>
        <fullName evidence="5 12">Dihydroorotate dehydrogenase (fumarate)</fullName>
        <ecNumber evidence="12">1.3.98.1</ecNumber>
    </recommendedName>
    <alternativeName>
        <fullName evidence="11 12">Dihydroorotate oxidase</fullName>
    </alternativeName>
</protein>
<dbReference type="Pfam" id="PF01180">
    <property type="entry name" value="DHO_dh"/>
    <property type="match status" value="1"/>
</dbReference>
<sequence>MPPLNISPPLLNSANPWCTTLDQLRELYACPYTGAVTTRTSTLEGFPHDDSIHQFTFFDPSTHASLGINPSPSTNAQLDNSTGSLNTLGYSPFPLSKYLSFIKTISDELPPSADGSPKPGKPIIISITGSEQAIAQCYRQILALQQQIRIPLAIEINLSCPNIPGKPPPAYDAQALLSYLSALKTAIASSLPTSKDREPNAAPTIPIGIKTPPYTHHAQFESLITTLLKSAVDIEPTTSPCPIDFITATNTLGSCLLLSSSPSTSSGSPALHSASGDGIGGLAGAPLHPLALGNVATIAKMLRQHAEELGYIRIIGVGGVQDAQGARRMESVGAYAVGVGTAFGRKGVGVFEEIGVGRRVEGMVEEWERGWAGRGML</sequence>
<comment type="function">
    <text evidence="12">Catalyzes the conversion of dihydroorotate to orotate with fumarate as the electron acceptor.</text>
</comment>
<dbReference type="EMBL" id="ML986494">
    <property type="protein sequence ID" value="KAF2276087.1"/>
    <property type="molecule type" value="Genomic_DNA"/>
</dbReference>
<dbReference type="PANTHER" id="PTHR48109:SF1">
    <property type="entry name" value="DIHYDROOROTATE DEHYDROGENASE (FUMARATE)"/>
    <property type="match status" value="1"/>
</dbReference>
<evidence type="ECO:0000256" key="1">
    <source>
        <dbReference type="ARBA" id="ARBA00001917"/>
    </source>
</evidence>
<dbReference type="InterPro" id="IPR050074">
    <property type="entry name" value="DHO_dehydrogenase"/>
</dbReference>
<dbReference type="SUPFAM" id="SSF51395">
    <property type="entry name" value="FMN-linked oxidoreductases"/>
    <property type="match status" value="1"/>
</dbReference>
<keyword evidence="9 12" id="KW-0665">Pyrimidine biosynthesis</keyword>
<dbReference type="RefSeq" id="XP_033653626.1">
    <property type="nucleotide sequence ID" value="XM_033801886.1"/>
</dbReference>
<comment type="subunit">
    <text evidence="12">Homodimer.</text>
</comment>
<evidence type="ECO:0000259" key="13">
    <source>
        <dbReference type="Pfam" id="PF01180"/>
    </source>
</evidence>
<dbReference type="CDD" id="cd04741">
    <property type="entry name" value="DHOD_1A_like"/>
    <property type="match status" value="1"/>
</dbReference>
<keyword evidence="10 12" id="KW-0560">Oxidoreductase</keyword>
<keyword evidence="6 12" id="KW-0963">Cytoplasm</keyword>
<evidence type="ECO:0000256" key="12">
    <source>
        <dbReference type="RuleBase" id="RU364042"/>
    </source>
</evidence>
<dbReference type="GO" id="GO:0005737">
    <property type="term" value="C:cytoplasm"/>
    <property type="evidence" value="ECO:0007669"/>
    <property type="project" value="UniProtKB-SubCell"/>
</dbReference>
<dbReference type="EC" id="1.3.98.1" evidence="12"/>
<evidence type="ECO:0000313" key="15">
    <source>
        <dbReference type="Proteomes" id="UP000800097"/>
    </source>
</evidence>
<evidence type="ECO:0000256" key="11">
    <source>
        <dbReference type="ARBA" id="ARBA00031623"/>
    </source>
</evidence>
<dbReference type="GO" id="GO:0006207">
    <property type="term" value="P:'de novo' pyrimidine nucleobase biosynthetic process"/>
    <property type="evidence" value="ECO:0007669"/>
    <property type="project" value="InterPro"/>
</dbReference>
<evidence type="ECO:0000256" key="2">
    <source>
        <dbReference type="ARBA" id="ARBA00004496"/>
    </source>
</evidence>
<evidence type="ECO:0000256" key="9">
    <source>
        <dbReference type="ARBA" id="ARBA00022975"/>
    </source>
</evidence>
<feature type="domain" description="Dihydroorotate dehydrogenase catalytic" evidence="13">
    <location>
        <begin position="79"/>
        <end position="354"/>
    </location>
</feature>
<dbReference type="InterPro" id="IPR033886">
    <property type="entry name" value="DHOD_1A"/>
</dbReference>
<dbReference type="Gene3D" id="3.20.20.70">
    <property type="entry name" value="Aldolase class I"/>
    <property type="match status" value="1"/>
</dbReference>
<keyword evidence="7 12" id="KW-0285">Flavoprotein</keyword>
<dbReference type="InterPro" id="IPR013785">
    <property type="entry name" value="Aldolase_TIM"/>
</dbReference>
<dbReference type="InterPro" id="IPR005720">
    <property type="entry name" value="Dihydroorotate_DH_cat"/>
</dbReference>
<comment type="pathway">
    <text evidence="3 12">Pyrimidine metabolism; UMP biosynthesis via de novo pathway.</text>
</comment>
<dbReference type="Proteomes" id="UP000800097">
    <property type="component" value="Unassembled WGS sequence"/>
</dbReference>
<dbReference type="InterPro" id="IPR023359">
    <property type="entry name" value="Dihydro_DH_chainA_dom2"/>
</dbReference>
<dbReference type="PROSITE" id="PS00912">
    <property type="entry name" value="DHODEHASE_2"/>
    <property type="match status" value="1"/>
</dbReference>
<reference evidence="14" key="1">
    <citation type="journal article" date="2020" name="Stud. Mycol.">
        <title>101 Dothideomycetes genomes: a test case for predicting lifestyles and emergence of pathogens.</title>
        <authorList>
            <person name="Haridas S."/>
            <person name="Albert R."/>
            <person name="Binder M."/>
            <person name="Bloem J."/>
            <person name="Labutti K."/>
            <person name="Salamov A."/>
            <person name="Andreopoulos B."/>
            <person name="Baker S."/>
            <person name="Barry K."/>
            <person name="Bills G."/>
            <person name="Bluhm B."/>
            <person name="Cannon C."/>
            <person name="Castanera R."/>
            <person name="Culley D."/>
            <person name="Daum C."/>
            <person name="Ezra D."/>
            <person name="Gonzalez J."/>
            <person name="Henrissat B."/>
            <person name="Kuo A."/>
            <person name="Liang C."/>
            <person name="Lipzen A."/>
            <person name="Lutzoni F."/>
            <person name="Magnuson J."/>
            <person name="Mondo S."/>
            <person name="Nolan M."/>
            <person name="Ohm R."/>
            <person name="Pangilinan J."/>
            <person name="Park H.-J."/>
            <person name="Ramirez L."/>
            <person name="Alfaro M."/>
            <person name="Sun H."/>
            <person name="Tritt A."/>
            <person name="Yoshinaga Y."/>
            <person name="Zwiers L.-H."/>
            <person name="Turgeon B."/>
            <person name="Goodwin S."/>
            <person name="Spatafora J."/>
            <person name="Crous P."/>
            <person name="Grigoriev I."/>
        </authorList>
    </citation>
    <scope>NUCLEOTIDE SEQUENCE</scope>
    <source>
        <strain evidence="14">CBS 379.55</strain>
    </source>
</reference>
<name>A0A6A6JI64_WESOR</name>
<comment type="catalytic activity">
    <reaction evidence="12">
        <text>(S)-dihydroorotate + fumarate = orotate + succinate</text>
        <dbReference type="Rhea" id="RHEA:30059"/>
        <dbReference type="ChEBI" id="CHEBI:29806"/>
        <dbReference type="ChEBI" id="CHEBI:30031"/>
        <dbReference type="ChEBI" id="CHEBI:30839"/>
        <dbReference type="ChEBI" id="CHEBI:30864"/>
        <dbReference type="EC" id="1.3.98.1"/>
    </reaction>
</comment>
<evidence type="ECO:0000256" key="8">
    <source>
        <dbReference type="ARBA" id="ARBA00022643"/>
    </source>
</evidence>
<dbReference type="AlphaFoldDB" id="A0A6A6JI64"/>
<proteinExistence type="inferred from homology"/>
<dbReference type="GO" id="GO:0044205">
    <property type="term" value="P:'de novo' UMP biosynthetic process"/>
    <property type="evidence" value="ECO:0007669"/>
    <property type="project" value="UniProtKB-UniPathway"/>
</dbReference>
<evidence type="ECO:0000256" key="10">
    <source>
        <dbReference type="ARBA" id="ARBA00023002"/>
    </source>
</evidence>
<dbReference type="UniPathway" id="UPA00070"/>
<evidence type="ECO:0000256" key="3">
    <source>
        <dbReference type="ARBA" id="ARBA00004725"/>
    </source>
</evidence>
<evidence type="ECO:0000313" key="14">
    <source>
        <dbReference type="EMBL" id="KAF2276087.1"/>
    </source>
</evidence>
<dbReference type="GO" id="GO:1990663">
    <property type="term" value="F:dihydroorotate dehydrogenase (fumarate) activity"/>
    <property type="evidence" value="ECO:0007669"/>
    <property type="project" value="UniProtKB-EC"/>
</dbReference>
<dbReference type="OrthoDB" id="14784at2759"/>
<dbReference type="GeneID" id="54555061"/>
<keyword evidence="15" id="KW-1185">Reference proteome</keyword>
<comment type="subcellular location">
    <subcellularLocation>
        <location evidence="2 12">Cytoplasm</location>
    </subcellularLocation>
</comment>
<evidence type="ECO:0000256" key="7">
    <source>
        <dbReference type="ARBA" id="ARBA00022630"/>
    </source>
</evidence>
<dbReference type="Gene3D" id="2.30.26.10">
    <property type="entry name" value="Dihydroorotate Dehydrogenase A, chain A, domain 2"/>
    <property type="match status" value="1"/>
</dbReference>
<keyword evidence="8 12" id="KW-0288">FMN</keyword>
<evidence type="ECO:0000256" key="4">
    <source>
        <dbReference type="ARBA" id="ARBA00008008"/>
    </source>
</evidence>
<accession>A0A6A6JI64</accession>
<comment type="cofactor">
    <cofactor evidence="1 12">
        <name>FMN</name>
        <dbReference type="ChEBI" id="CHEBI:58210"/>
    </cofactor>
</comment>
<gene>
    <name evidence="14" type="ORF">EI97DRAFT_473977</name>
</gene>
<organism evidence="14 15">
    <name type="scientific">Westerdykella ornata</name>
    <dbReference type="NCBI Taxonomy" id="318751"/>
    <lineage>
        <taxon>Eukaryota</taxon>
        <taxon>Fungi</taxon>
        <taxon>Dikarya</taxon>
        <taxon>Ascomycota</taxon>
        <taxon>Pezizomycotina</taxon>
        <taxon>Dothideomycetes</taxon>
        <taxon>Pleosporomycetidae</taxon>
        <taxon>Pleosporales</taxon>
        <taxon>Sporormiaceae</taxon>
        <taxon>Westerdykella</taxon>
    </lineage>
</organism>
<comment type="similarity">
    <text evidence="4 12">Belongs to the dihydroorotate dehydrogenase family. Type 1 subfamily.</text>
</comment>